<sequence length="67" mass="7483">MFAWIRDDNGALVVWVGSVEEKDMLVAADPDTFFTTAHYDGHPVVLIRLPAVGVDEHGRHATAPRRR</sequence>
<accession>A0ABY3U5F7</accession>
<protein>
    <submittedName>
        <fullName evidence="1">Uncharacterized protein</fullName>
    </submittedName>
</protein>
<dbReference type="RefSeq" id="WP_240171588.1">
    <property type="nucleotide sequence ID" value="NZ_CP092365.1"/>
</dbReference>
<proteinExistence type="predicted"/>
<dbReference type="EMBL" id="CP092365">
    <property type="protein sequence ID" value="ULN53336.1"/>
    <property type="molecule type" value="Genomic_DNA"/>
</dbReference>
<organism evidence="1 2">
    <name type="scientific">Mycolicibacillus parakoreensis</name>
    <dbReference type="NCBI Taxonomy" id="1069221"/>
    <lineage>
        <taxon>Bacteria</taxon>
        <taxon>Bacillati</taxon>
        <taxon>Actinomycetota</taxon>
        <taxon>Actinomycetes</taxon>
        <taxon>Mycobacteriales</taxon>
        <taxon>Mycobacteriaceae</taxon>
        <taxon>Mycolicibacillus</taxon>
    </lineage>
</organism>
<gene>
    <name evidence="1" type="ORF">MIU77_03005</name>
</gene>
<name>A0ABY3U5F7_9MYCO</name>
<reference evidence="1" key="1">
    <citation type="submission" date="2022-08" db="EMBL/GenBank/DDBJ databases">
        <title>Complete genome sequence of 14 non-tuberculosis mycobacteria type-strains.</title>
        <authorList>
            <person name="Igarashi Y."/>
            <person name="Osugi A."/>
            <person name="Mitarai S."/>
        </authorList>
    </citation>
    <scope>NUCLEOTIDE SEQUENCE</scope>
    <source>
        <strain evidence="1">DSM 45575</strain>
    </source>
</reference>
<evidence type="ECO:0000313" key="2">
    <source>
        <dbReference type="Proteomes" id="UP001055200"/>
    </source>
</evidence>
<evidence type="ECO:0000313" key="1">
    <source>
        <dbReference type="EMBL" id="ULN53336.1"/>
    </source>
</evidence>
<keyword evidence="2" id="KW-1185">Reference proteome</keyword>
<dbReference type="Proteomes" id="UP001055200">
    <property type="component" value="Chromosome"/>
</dbReference>